<feature type="non-terminal residue" evidence="1">
    <location>
        <position position="1"/>
    </location>
</feature>
<reference evidence="1" key="1">
    <citation type="journal article" date="2015" name="Nature">
        <title>Complex archaea that bridge the gap between prokaryotes and eukaryotes.</title>
        <authorList>
            <person name="Spang A."/>
            <person name="Saw J.H."/>
            <person name="Jorgensen S.L."/>
            <person name="Zaremba-Niedzwiedzka K."/>
            <person name="Martijn J."/>
            <person name="Lind A.E."/>
            <person name="van Eijk R."/>
            <person name="Schleper C."/>
            <person name="Guy L."/>
            <person name="Ettema T.J."/>
        </authorList>
    </citation>
    <scope>NUCLEOTIDE SEQUENCE</scope>
</reference>
<dbReference type="AlphaFoldDB" id="A0A0F9J942"/>
<gene>
    <name evidence="1" type="ORF">LCGC14_1482790</name>
</gene>
<proteinExistence type="predicted"/>
<organism evidence="1">
    <name type="scientific">marine sediment metagenome</name>
    <dbReference type="NCBI Taxonomy" id="412755"/>
    <lineage>
        <taxon>unclassified sequences</taxon>
        <taxon>metagenomes</taxon>
        <taxon>ecological metagenomes</taxon>
    </lineage>
</organism>
<name>A0A0F9J942_9ZZZZ</name>
<protein>
    <submittedName>
        <fullName evidence="1">Uncharacterized protein</fullName>
    </submittedName>
</protein>
<evidence type="ECO:0000313" key="1">
    <source>
        <dbReference type="EMBL" id="KKM66269.1"/>
    </source>
</evidence>
<accession>A0A0F9J942</accession>
<sequence>PYFDLHYKVVNDLEIRIMEKEDNYTEKIKKVCSAFTVAELGEMLPWEIFEIDKGKYLVDLSTLVGEDGWRSSLLAVSDSKSNLNNHIEKSDTEANARAKMLIYLLENKLI</sequence>
<comment type="caution">
    <text evidence="1">The sequence shown here is derived from an EMBL/GenBank/DDBJ whole genome shotgun (WGS) entry which is preliminary data.</text>
</comment>
<dbReference type="EMBL" id="LAZR01010565">
    <property type="protein sequence ID" value="KKM66269.1"/>
    <property type="molecule type" value="Genomic_DNA"/>
</dbReference>